<evidence type="ECO:0000256" key="6">
    <source>
        <dbReference type="SAM" id="Phobius"/>
    </source>
</evidence>
<feature type="transmembrane region" description="Helical" evidence="6">
    <location>
        <begin position="14"/>
        <end position="36"/>
    </location>
</feature>
<feature type="transmembrane region" description="Helical" evidence="6">
    <location>
        <begin position="316"/>
        <end position="341"/>
    </location>
</feature>
<keyword evidence="3 6" id="KW-0812">Transmembrane</keyword>
<dbReference type="InterPro" id="IPR002797">
    <property type="entry name" value="Polysacc_synth"/>
</dbReference>
<dbReference type="InterPro" id="IPR050833">
    <property type="entry name" value="Poly_Biosynth_Transport"/>
</dbReference>
<dbReference type="PANTHER" id="PTHR30250:SF26">
    <property type="entry name" value="PSMA PROTEIN"/>
    <property type="match status" value="1"/>
</dbReference>
<feature type="transmembrane region" description="Helical" evidence="6">
    <location>
        <begin position="191"/>
        <end position="212"/>
    </location>
</feature>
<feature type="transmembrane region" description="Helical" evidence="6">
    <location>
        <begin position="406"/>
        <end position="426"/>
    </location>
</feature>
<evidence type="ECO:0000256" key="1">
    <source>
        <dbReference type="ARBA" id="ARBA00004651"/>
    </source>
</evidence>
<dbReference type="Pfam" id="PF01943">
    <property type="entry name" value="Polysacc_synt"/>
    <property type="match status" value="1"/>
</dbReference>
<gene>
    <name evidence="7" type="ORF">ENR23_11035</name>
</gene>
<name>A0A832I2H1_UNCEI</name>
<feature type="transmembrane region" description="Helical" evidence="6">
    <location>
        <begin position="48"/>
        <end position="71"/>
    </location>
</feature>
<evidence type="ECO:0000256" key="4">
    <source>
        <dbReference type="ARBA" id="ARBA00022989"/>
    </source>
</evidence>
<keyword evidence="2" id="KW-1003">Cell membrane</keyword>
<feature type="transmembrane region" description="Helical" evidence="6">
    <location>
        <begin position="472"/>
        <end position="493"/>
    </location>
</feature>
<evidence type="ECO:0000256" key="5">
    <source>
        <dbReference type="ARBA" id="ARBA00023136"/>
    </source>
</evidence>
<keyword evidence="4 6" id="KW-1133">Transmembrane helix</keyword>
<feature type="transmembrane region" description="Helical" evidence="6">
    <location>
        <begin position="438"/>
        <end position="460"/>
    </location>
</feature>
<feature type="transmembrane region" description="Helical" evidence="6">
    <location>
        <begin position="162"/>
        <end position="185"/>
    </location>
</feature>
<feature type="transmembrane region" description="Helical" evidence="6">
    <location>
        <begin position="347"/>
        <end position="369"/>
    </location>
</feature>
<proteinExistence type="predicted"/>
<protein>
    <recommendedName>
        <fullName evidence="8">Polysaccharide biosynthesis protein C-terminal domain-containing protein</fullName>
    </recommendedName>
</protein>
<dbReference type="PANTHER" id="PTHR30250">
    <property type="entry name" value="PST FAMILY PREDICTED COLANIC ACID TRANSPORTER"/>
    <property type="match status" value="1"/>
</dbReference>
<organism evidence="7">
    <name type="scientific">Eiseniibacteriota bacterium</name>
    <dbReference type="NCBI Taxonomy" id="2212470"/>
    <lineage>
        <taxon>Bacteria</taxon>
        <taxon>Candidatus Eiseniibacteriota</taxon>
    </lineage>
</organism>
<accession>A0A832I2H1</accession>
<evidence type="ECO:0000256" key="2">
    <source>
        <dbReference type="ARBA" id="ARBA00022475"/>
    </source>
</evidence>
<evidence type="ECO:0008006" key="8">
    <source>
        <dbReference type="Google" id="ProtNLM"/>
    </source>
</evidence>
<feature type="transmembrane region" description="Helical" evidence="6">
    <location>
        <begin position="133"/>
        <end position="155"/>
    </location>
</feature>
<feature type="transmembrane region" description="Helical" evidence="6">
    <location>
        <begin position="381"/>
        <end position="400"/>
    </location>
</feature>
<comment type="subcellular location">
    <subcellularLocation>
        <location evidence="1">Cell membrane</location>
        <topology evidence="1">Multi-pass membrane protein</topology>
    </subcellularLocation>
</comment>
<sequence length="517" mass="52092">MSDSASAGGTGRRLVADTLHVASGRLAGMLVWLMYTPLVLDHLGPQRFALWALFYAVLGSMGAVDLGLVAGTVRHVAAARAAEKPHDAGAHVAMGLVGFMALGAVWFGAAAWLGETALDWLRVPETSRADAAFVLYAGAVVFALSGWANVIMGAAQGCGRFALANASALAIAFVQAVGIPLAIVAGGGLRWLLGVVALSWGAGFAFGALRLWPLEPGLRPAWPRDPRPVREAWAFGGPLQVTNALSALHTHLDKFLLARFAGLAVVAQFDLGMRIVVSVATFAQLPLAALLPVASRLHAAGDHAGLRALHKRATRWVAAGVVVLLAPIAGAADVLVAAWLGPGHDEAALALRCLAPAAACTLATGVASVTARATGRTGVEAAAAATLLAIHVALSVAFVPSHGLRGALGALLAANLLGGATLLVAVARSLGVSAREALVAPHAAPLAAGVAGAAAAWAVARAPGTSAGVLAWAALLGAGAAGALTSVGILLVLRHVRWSEACALVVAPVRRSRDGGV</sequence>
<evidence type="ECO:0000313" key="7">
    <source>
        <dbReference type="EMBL" id="HGZ43934.1"/>
    </source>
</evidence>
<comment type="caution">
    <text evidence="7">The sequence shown here is derived from an EMBL/GenBank/DDBJ whole genome shotgun (WGS) entry which is preliminary data.</text>
</comment>
<evidence type="ECO:0000256" key="3">
    <source>
        <dbReference type="ARBA" id="ARBA00022692"/>
    </source>
</evidence>
<dbReference type="GO" id="GO:0005886">
    <property type="term" value="C:plasma membrane"/>
    <property type="evidence" value="ECO:0007669"/>
    <property type="project" value="UniProtKB-SubCell"/>
</dbReference>
<dbReference type="AlphaFoldDB" id="A0A832I2H1"/>
<feature type="transmembrane region" description="Helical" evidence="6">
    <location>
        <begin position="92"/>
        <end position="113"/>
    </location>
</feature>
<dbReference type="EMBL" id="DSQF01000022">
    <property type="protein sequence ID" value="HGZ43934.1"/>
    <property type="molecule type" value="Genomic_DNA"/>
</dbReference>
<reference evidence="7" key="1">
    <citation type="journal article" date="2020" name="mSystems">
        <title>Genome- and Community-Level Interaction Insights into Carbon Utilization and Element Cycling Functions of Hydrothermarchaeota in Hydrothermal Sediment.</title>
        <authorList>
            <person name="Zhou Z."/>
            <person name="Liu Y."/>
            <person name="Xu W."/>
            <person name="Pan J."/>
            <person name="Luo Z.H."/>
            <person name="Li M."/>
        </authorList>
    </citation>
    <scope>NUCLEOTIDE SEQUENCE [LARGE SCALE GENOMIC DNA]</scope>
    <source>
        <strain evidence="7">SpSt-381</strain>
    </source>
</reference>
<keyword evidence="5 6" id="KW-0472">Membrane</keyword>